<proteinExistence type="predicted"/>
<evidence type="ECO:0000313" key="1">
    <source>
        <dbReference type="EMBL" id="QED27371.1"/>
    </source>
</evidence>
<protein>
    <recommendedName>
        <fullName evidence="3">Phasin</fullName>
    </recommendedName>
</protein>
<dbReference type="RefSeq" id="WP_146959056.1">
    <property type="nucleotide sequence ID" value="NZ_CP042467.1"/>
</dbReference>
<dbReference type="KEGG" id="bbae:FRD01_08990"/>
<gene>
    <name evidence="1" type="ORF">FRD01_08990</name>
</gene>
<keyword evidence="2" id="KW-1185">Reference proteome</keyword>
<name>A0A5B8XQ16_9DELT</name>
<dbReference type="Proteomes" id="UP000321595">
    <property type="component" value="Chromosome"/>
</dbReference>
<dbReference type="EMBL" id="CP042467">
    <property type="protein sequence ID" value="QED27371.1"/>
    <property type="molecule type" value="Genomic_DNA"/>
</dbReference>
<evidence type="ECO:0008006" key="3">
    <source>
        <dbReference type="Google" id="ProtNLM"/>
    </source>
</evidence>
<dbReference type="AlphaFoldDB" id="A0A5B8XQ16"/>
<evidence type="ECO:0000313" key="2">
    <source>
        <dbReference type="Proteomes" id="UP000321595"/>
    </source>
</evidence>
<reference evidence="1 2" key="1">
    <citation type="submission" date="2019-08" db="EMBL/GenBank/DDBJ databases">
        <authorList>
            <person name="Liang Q."/>
        </authorList>
    </citation>
    <scope>NUCLEOTIDE SEQUENCE [LARGE SCALE GENOMIC DNA]</scope>
    <source>
        <strain evidence="1 2">V1718</strain>
    </source>
</reference>
<organism evidence="1 2">
    <name type="scientific">Microvenator marinus</name>
    <dbReference type="NCBI Taxonomy" id="2600177"/>
    <lineage>
        <taxon>Bacteria</taxon>
        <taxon>Deltaproteobacteria</taxon>
        <taxon>Bradymonadales</taxon>
        <taxon>Microvenatoraceae</taxon>
        <taxon>Microvenator</taxon>
    </lineage>
</organism>
<sequence>MAAKTETTQANDFFHKANADTMERMTTAFEEAAKMQRQSVDQAMKQFDEMSKIFKSTVNYQLELQEQMRQTMLENAKRSVEFMTMK</sequence>
<accession>A0A5B8XQ16</accession>